<comment type="similarity">
    <text evidence="3">Belongs to the SmpB family.</text>
</comment>
<evidence type="ECO:0000256" key="3">
    <source>
        <dbReference type="HAMAP-Rule" id="MF_00023"/>
    </source>
</evidence>
<dbReference type="Gene3D" id="2.40.280.10">
    <property type="match status" value="1"/>
</dbReference>
<dbReference type="EMBL" id="MHNN01000003">
    <property type="protein sequence ID" value="OGZ47260.1"/>
    <property type="molecule type" value="Genomic_DNA"/>
</dbReference>
<dbReference type="AlphaFoldDB" id="A0A1G2GB31"/>
<dbReference type="PANTHER" id="PTHR30308:SF2">
    <property type="entry name" value="SSRA-BINDING PROTEIN"/>
    <property type="match status" value="1"/>
</dbReference>
<dbReference type="HAMAP" id="MF_00023">
    <property type="entry name" value="SmpB"/>
    <property type="match status" value="1"/>
</dbReference>
<dbReference type="Pfam" id="PF01668">
    <property type="entry name" value="SmpB"/>
    <property type="match status" value="1"/>
</dbReference>
<evidence type="ECO:0000313" key="4">
    <source>
        <dbReference type="EMBL" id="OGZ47260.1"/>
    </source>
</evidence>
<keyword evidence="2 3" id="KW-0694">RNA-binding</keyword>
<dbReference type="InterPro" id="IPR023620">
    <property type="entry name" value="SmpB"/>
</dbReference>
<dbReference type="STRING" id="1802117.A3J54_01495"/>
<evidence type="ECO:0000313" key="5">
    <source>
        <dbReference type="Proteomes" id="UP000176576"/>
    </source>
</evidence>
<proteinExistence type="inferred from homology"/>
<keyword evidence="1 3" id="KW-0963">Cytoplasm</keyword>
<organism evidence="4 5">
    <name type="scientific">Candidatus Ryanbacteria bacterium RIFCSPHIGHO2_02_FULL_45_13b</name>
    <dbReference type="NCBI Taxonomy" id="1802117"/>
    <lineage>
        <taxon>Bacteria</taxon>
        <taxon>Candidatus Ryaniibacteriota</taxon>
    </lineage>
</organism>
<name>A0A1G2GB31_9BACT</name>
<dbReference type="PANTHER" id="PTHR30308">
    <property type="entry name" value="TMRNA-BINDING COMPONENT OF TRANS-TRANSLATION TAGGING COMPLEX"/>
    <property type="match status" value="1"/>
</dbReference>
<dbReference type="PROSITE" id="PS01317">
    <property type="entry name" value="SSRP"/>
    <property type="match status" value="1"/>
</dbReference>
<evidence type="ECO:0000256" key="2">
    <source>
        <dbReference type="ARBA" id="ARBA00022884"/>
    </source>
</evidence>
<dbReference type="GO" id="GO:0070930">
    <property type="term" value="P:trans-translation-dependent protein tagging"/>
    <property type="evidence" value="ECO:0007669"/>
    <property type="project" value="TreeGrafter"/>
</dbReference>
<comment type="caution">
    <text evidence="4">The sequence shown here is derived from an EMBL/GenBank/DDBJ whole genome shotgun (WGS) entry which is preliminary data.</text>
</comment>
<gene>
    <name evidence="3" type="primary">smpB</name>
    <name evidence="4" type="ORF">A3J54_01495</name>
</gene>
<reference evidence="4 5" key="1">
    <citation type="journal article" date="2016" name="Nat. Commun.">
        <title>Thousands of microbial genomes shed light on interconnected biogeochemical processes in an aquifer system.</title>
        <authorList>
            <person name="Anantharaman K."/>
            <person name="Brown C.T."/>
            <person name="Hug L.A."/>
            <person name="Sharon I."/>
            <person name="Castelle C.J."/>
            <person name="Probst A.J."/>
            <person name="Thomas B.C."/>
            <person name="Singh A."/>
            <person name="Wilkins M.J."/>
            <person name="Karaoz U."/>
            <person name="Brodie E.L."/>
            <person name="Williams K.H."/>
            <person name="Hubbard S.S."/>
            <person name="Banfield J.F."/>
        </authorList>
    </citation>
    <scope>NUCLEOTIDE SEQUENCE [LARGE SCALE GENOMIC DNA]</scope>
</reference>
<dbReference type="NCBIfam" id="NF003843">
    <property type="entry name" value="PRK05422.1"/>
    <property type="match status" value="1"/>
</dbReference>
<sequence>MSALAENKKAYFNYEILETFEAGLVLEGHEVKSIKSGKSGIQGAYAIIRGREAYVLGMHVPPYQVANTPTDYDPDRTRKLLLTKKEIAYLAGKTAQKGLTLVPLKVYTDHGLCKLSLGLGKGKKNTDKRQTIKTRENRRSLDRTLKGDA</sequence>
<dbReference type="GO" id="GO:0003723">
    <property type="term" value="F:RNA binding"/>
    <property type="evidence" value="ECO:0007669"/>
    <property type="project" value="UniProtKB-UniRule"/>
</dbReference>
<dbReference type="NCBIfam" id="TIGR00086">
    <property type="entry name" value="smpB"/>
    <property type="match status" value="1"/>
</dbReference>
<dbReference type="InterPro" id="IPR020081">
    <property type="entry name" value="SsrA-bd_prot_CS"/>
</dbReference>
<evidence type="ECO:0000256" key="1">
    <source>
        <dbReference type="ARBA" id="ARBA00022490"/>
    </source>
</evidence>
<dbReference type="GO" id="GO:0070929">
    <property type="term" value="P:trans-translation"/>
    <property type="evidence" value="ECO:0007669"/>
    <property type="project" value="UniProtKB-UniRule"/>
</dbReference>
<dbReference type="GO" id="GO:0005829">
    <property type="term" value="C:cytosol"/>
    <property type="evidence" value="ECO:0007669"/>
    <property type="project" value="TreeGrafter"/>
</dbReference>
<protein>
    <recommendedName>
        <fullName evidence="3">SsrA-binding protein</fullName>
    </recommendedName>
    <alternativeName>
        <fullName evidence="3">Small protein B</fullName>
    </alternativeName>
</protein>
<accession>A0A1G2GB31</accession>
<dbReference type="Proteomes" id="UP000176576">
    <property type="component" value="Unassembled WGS sequence"/>
</dbReference>
<comment type="function">
    <text evidence="3">Required for rescue of stalled ribosomes mediated by trans-translation. Binds to transfer-messenger RNA (tmRNA), required for stable association of tmRNA with ribosomes. tmRNA and SmpB together mimic tRNA shape, replacing the anticodon stem-loop with SmpB. tmRNA is encoded by the ssrA gene; the 2 termini fold to resemble tRNA(Ala) and it encodes a 'tag peptide', a short internal open reading frame. During trans-translation Ala-aminoacylated tmRNA acts like a tRNA, entering the A-site of stalled ribosomes, displacing the stalled mRNA. The ribosome then switches to translate the ORF on the tmRNA; the nascent peptide is terminated with the 'tag peptide' encoded by the tmRNA and targeted for degradation. The ribosome is freed to recommence translation, which seems to be the essential function of trans-translation.</text>
</comment>
<dbReference type="CDD" id="cd09294">
    <property type="entry name" value="SmpB"/>
    <property type="match status" value="1"/>
</dbReference>
<comment type="subcellular location">
    <subcellularLocation>
        <location evidence="3">Cytoplasm</location>
    </subcellularLocation>
    <text evidence="3">The tmRNA-SmpB complex associates with stalled 70S ribosomes.</text>
</comment>
<dbReference type="InterPro" id="IPR000037">
    <property type="entry name" value="SsrA-bd_prot"/>
</dbReference>
<dbReference type="SUPFAM" id="SSF74982">
    <property type="entry name" value="Small protein B (SmpB)"/>
    <property type="match status" value="1"/>
</dbReference>